<feature type="region of interest" description="Disordered" evidence="1">
    <location>
        <begin position="1"/>
        <end position="76"/>
    </location>
</feature>
<reference evidence="2 3" key="1">
    <citation type="submission" date="2024-03" db="EMBL/GenBank/DDBJ databases">
        <authorList>
            <person name="Martinez-Hernandez J."/>
        </authorList>
    </citation>
    <scope>NUCLEOTIDE SEQUENCE [LARGE SCALE GENOMIC DNA]</scope>
</reference>
<organism evidence="2 3">
    <name type="scientific">Lupinus luteus</name>
    <name type="common">European yellow lupine</name>
    <dbReference type="NCBI Taxonomy" id="3873"/>
    <lineage>
        <taxon>Eukaryota</taxon>
        <taxon>Viridiplantae</taxon>
        <taxon>Streptophyta</taxon>
        <taxon>Embryophyta</taxon>
        <taxon>Tracheophyta</taxon>
        <taxon>Spermatophyta</taxon>
        <taxon>Magnoliopsida</taxon>
        <taxon>eudicotyledons</taxon>
        <taxon>Gunneridae</taxon>
        <taxon>Pentapetalae</taxon>
        <taxon>rosids</taxon>
        <taxon>fabids</taxon>
        <taxon>Fabales</taxon>
        <taxon>Fabaceae</taxon>
        <taxon>Papilionoideae</taxon>
        <taxon>50 kb inversion clade</taxon>
        <taxon>genistoids sensu lato</taxon>
        <taxon>core genistoids</taxon>
        <taxon>Genisteae</taxon>
        <taxon>Lupinus</taxon>
    </lineage>
</organism>
<protein>
    <submittedName>
        <fullName evidence="2">Uncharacterized protein</fullName>
    </submittedName>
</protein>
<dbReference type="Proteomes" id="UP001497480">
    <property type="component" value="Unassembled WGS sequence"/>
</dbReference>
<accession>A0AAV1WL15</accession>
<evidence type="ECO:0000313" key="3">
    <source>
        <dbReference type="Proteomes" id="UP001497480"/>
    </source>
</evidence>
<gene>
    <name evidence="2" type="ORF">LLUT_LOCUS11059</name>
</gene>
<evidence type="ECO:0000313" key="2">
    <source>
        <dbReference type="EMBL" id="CAL0309999.1"/>
    </source>
</evidence>
<keyword evidence="3" id="KW-1185">Reference proteome</keyword>
<name>A0AAV1WL15_LUPLU</name>
<dbReference type="EMBL" id="CAXHTB010000007">
    <property type="protein sequence ID" value="CAL0309999.1"/>
    <property type="molecule type" value="Genomic_DNA"/>
</dbReference>
<evidence type="ECO:0000256" key="1">
    <source>
        <dbReference type="SAM" id="MobiDB-lite"/>
    </source>
</evidence>
<proteinExistence type="predicted"/>
<sequence length="214" mass="23353">MAELPSPTDPSRRSHSQTSLWSLSHVGPPLPMQSSSRVPLQLPFLLPSQPLPPLAPPASKRNSHGRVPSPIAEQGWGSPASLATGYRTYAIGSSFVDTKPFGFGLDFGARPPPPPPKVDIRMNEWAENKRRMKMVHGQKSAFPSISRGTGVFHPLPTVQLQLNNTNKRGIKQNEGGVSKPINIPNANAGVLVKQEECHQLSLADEYGLPKEWTY</sequence>
<feature type="compositionally biased region" description="Low complexity" evidence="1">
    <location>
        <begin position="39"/>
        <end position="48"/>
    </location>
</feature>
<comment type="caution">
    <text evidence="2">The sequence shown here is derived from an EMBL/GenBank/DDBJ whole genome shotgun (WGS) entry which is preliminary data.</text>
</comment>
<dbReference type="AlphaFoldDB" id="A0AAV1WL15"/>